<sequence>MYVGGGLNVALEILDSILVARFIGDQEEEDCHLFPHRNSVCKTKVWAFLSNQLIPSTSNFSQPKPIWPNFLYANSIPNSSSPLPYDPKPGPPSFPFKKENPEAYICTRQSPRFQQLPTSLHAASSRLANGVFTISTGDVRIHSERTVPSHGVTARSLRIHAVHCLLLSSSARPSQFAVPAAHIFRPWAVG</sequence>
<evidence type="ECO:0000313" key="1">
    <source>
        <dbReference type="EnsemblPlants" id="PGSC0003DMT400095046"/>
    </source>
</evidence>
<protein>
    <submittedName>
        <fullName evidence="1">Uncharacterized protein</fullName>
    </submittedName>
</protein>
<accession>M1DVG5</accession>
<evidence type="ECO:0000313" key="2">
    <source>
        <dbReference type="Proteomes" id="UP000011115"/>
    </source>
</evidence>
<dbReference type="Proteomes" id="UP000011115">
    <property type="component" value="Unassembled WGS sequence"/>
</dbReference>
<dbReference type="HOGENOM" id="CLU_1430329_0_0_1"/>
<dbReference type="AlphaFoldDB" id="M1DVG5"/>
<reference evidence="1" key="2">
    <citation type="submission" date="2015-06" db="UniProtKB">
        <authorList>
            <consortium name="EnsemblPlants"/>
        </authorList>
    </citation>
    <scope>IDENTIFICATION</scope>
    <source>
        <strain evidence="1">DM1-3 516 R44</strain>
    </source>
</reference>
<reference evidence="2" key="1">
    <citation type="journal article" date="2011" name="Nature">
        <title>Genome sequence and analysis of the tuber crop potato.</title>
        <authorList>
            <consortium name="The Potato Genome Sequencing Consortium"/>
        </authorList>
    </citation>
    <scope>NUCLEOTIDE SEQUENCE [LARGE SCALE GENOMIC DNA]</scope>
    <source>
        <strain evidence="2">cv. DM1-3 516 R44</strain>
    </source>
</reference>
<dbReference type="PaxDb" id="4113-PGSC0003DMT400095046"/>
<dbReference type="InParanoid" id="M1DVG5"/>
<dbReference type="Gramene" id="PGSC0003DMT400095046">
    <property type="protein sequence ID" value="PGSC0003DMT400095046"/>
    <property type="gene ID" value="PGSC0003DMG400044617"/>
</dbReference>
<name>M1DVG5_SOLTU</name>
<proteinExistence type="predicted"/>
<dbReference type="EnsemblPlants" id="PGSC0003DMT400095046">
    <property type="protein sequence ID" value="PGSC0003DMT400095046"/>
    <property type="gene ID" value="PGSC0003DMG400044617"/>
</dbReference>
<keyword evidence="2" id="KW-1185">Reference proteome</keyword>
<organism evidence="1 2">
    <name type="scientific">Solanum tuberosum</name>
    <name type="common">Potato</name>
    <dbReference type="NCBI Taxonomy" id="4113"/>
    <lineage>
        <taxon>Eukaryota</taxon>
        <taxon>Viridiplantae</taxon>
        <taxon>Streptophyta</taxon>
        <taxon>Embryophyta</taxon>
        <taxon>Tracheophyta</taxon>
        <taxon>Spermatophyta</taxon>
        <taxon>Magnoliopsida</taxon>
        <taxon>eudicotyledons</taxon>
        <taxon>Gunneridae</taxon>
        <taxon>Pentapetalae</taxon>
        <taxon>asterids</taxon>
        <taxon>lamiids</taxon>
        <taxon>Solanales</taxon>
        <taxon>Solanaceae</taxon>
        <taxon>Solanoideae</taxon>
        <taxon>Solaneae</taxon>
        <taxon>Solanum</taxon>
    </lineage>
</organism>